<feature type="region of interest" description="Disordered" evidence="1">
    <location>
        <begin position="1"/>
        <end position="28"/>
    </location>
</feature>
<sequence>MTSIRIKGEGGLAGVERPHENPLKNPLSRISQFLPQPSYDLKGRLEF</sequence>
<comment type="caution">
    <text evidence="2">The sequence shown here is derived from an EMBL/GenBank/DDBJ whole genome shotgun (WGS) entry which is preliminary data.</text>
</comment>
<dbReference type="Proteomes" id="UP000037392">
    <property type="component" value="Unassembled WGS sequence"/>
</dbReference>
<proteinExistence type="predicted"/>
<evidence type="ECO:0000313" key="2">
    <source>
        <dbReference type="EMBL" id="KMW19696.1"/>
    </source>
</evidence>
<gene>
    <name evidence="2" type="ORF">HMPREF9470_02436</name>
</gene>
<accession>A0A0J9C5K1</accession>
<reference evidence="2 3" key="1">
    <citation type="submission" date="2011-04" db="EMBL/GenBank/DDBJ databases">
        <title>The Genome Sequence of Clostridium citroniae WAL-19142.</title>
        <authorList>
            <consortium name="The Broad Institute Genome Sequencing Platform"/>
            <person name="Earl A."/>
            <person name="Ward D."/>
            <person name="Feldgarden M."/>
            <person name="Gevers D."/>
            <person name="Warren Y.A."/>
            <person name="Tyrrell K.L."/>
            <person name="Citron D.M."/>
            <person name="Goldstein E.J."/>
            <person name="Daigneault M."/>
            <person name="Allen-Vercoe E."/>
            <person name="Young S.K."/>
            <person name="Zeng Q."/>
            <person name="Gargeya S."/>
            <person name="Fitzgerald M."/>
            <person name="Haas B."/>
            <person name="Abouelleil A."/>
            <person name="Alvarado L."/>
            <person name="Arachchi H.M."/>
            <person name="Berlin A."/>
            <person name="Brown A."/>
            <person name="Chapman S.B."/>
            <person name="Chen Z."/>
            <person name="Dunbar C."/>
            <person name="Freedman E."/>
            <person name="Gearin G."/>
            <person name="Gellesch M."/>
            <person name="Goldberg J."/>
            <person name="Griggs A."/>
            <person name="Gujja S."/>
            <person name="Heilman E.R."/>
            <person name="Heiman D."/>
            <person name="Howarth C."/>
            <person name="Larson L."/>
            <person name="Lui A."/>
            <person name="MacDonald P.J."/>
            <person name="Mehta T."/>
            <person name="Montmayeur A."/>
            <person name="Murphy C."/>
            <person name="Neiman D."/>
            <person name="Pearson M."/>
            <person name="Priest M."/>
            <person name="Roberts A."/>
            <person name="Saif S."/>
            <person name="Shea T."/>
            <person name="Shenoy N."/>
            <person name="Sisk P."/>
            <person name="Stolte C."/>
            <person name="Sykes S."/>
            <person name="White J."/>
            <person name="Yandava C."/>
            <person name="Wortman J."/>
            <person name="Nusbaum C."/>
            <person name="Birren B."/>
        </authorList>
    </citation>
    <scope>NUCLEOTIDE SEQUENCE [LARGE SCALE GENOMIC DNA]</scope>
    <source>
        <strain evidence="2 3">WAL-19142</strain>
    </source>
</reference>
<organism evidence="2 3">
    <name type="scientific">[Clostridium] citroniae WAL-19142</name>
    <dbReference type="NCBI Taxonomy" id="742734"/>
    <lineage>
        <taxon>Bacteria</taxon>
        <taxon>Bacillati</taxon>
        <taxon>Bacillota</taxon>
        <taxon>Clostridia</taxon>
        <taxon>Lachnospirales</taxon>
        <taxon>Lachnospiraceae</taxon>
        <taxon>Enterocloster</taxon>
    </lineage>
</organism>
<dbReference type="AlphaFoldDB" id="A0A0J9C5K1"/>
<dbReference type="EMBL" id="ADLK01000020">
    <property type="protein sequence ID" value="KMW19696.1"/>
    <property type="molecule type" value="Genomic_DNA"/>
</dbReference>
<evidence type="ECO:0000256" key="1">
    <source>
        <dbReference type="SAM" id="MobiDB-lite"/>
    </source>
</evidence>
<evidence type="ECO:0000313" key="3">
    <source>
        <dbReference type="Proteomes" id="UP000037392"/>
    </source>
</evidence>
<protein>
    <submittedName>
        <fullName evidence="2">Uncharacterized protein</fullName>
    </submittedName>
</protein>
<name>A0A0J9C5K1_9FIRM</name>